<sequence>MMDVTWTRTGWTSAMGMIVQTTNGTEEYKGSSTRLDKRTMRINNPRQASTMAKESLNTRRTSPSGSGTFAAGVRRYCDMAEEIESRSSLPGRKEQVRNRQVVGACPWRQRGEATR</sequence>
<feature type="region of interest" description="Disordered" evidence="1">
    <location>
        <begin position="84"/>
        <end position="115"/>
    </location>
</feature>
<gene>
    <name evidence="2" type="ORF">R1flu_028442</name>
</gene>
<evidence type="ECO:0000313" key="3">
    <source>
        <dbReference type="Proteomes" id="UP001605036"/>
    </source>
</evidence>
<comment type="caution">
    <text evidence="2">The sequence shown here is derived from an EMBL/GenBank/DDBJ whole genome shotgun (WGS) entry which is preliminary data.</text>
</comment>
<evidence type="ECO:0000313" key="2">
    <source>
        <dbReference type="EMBL" id="KAL2609869.1"/>
    </source>
</evidence>
<name>A0ABD1XM57_9MARC</name>
<dbReference type="EMBL" id="JBHFFA010000008">
    <property type="protein sequence ID" value="KAL2609869.1"/>
    <property type="molecule type" value="Genomic_DNA"/>
</dbReference>
<evidence type="ECO:0000256" key="1">
    <source>
        <dbReference type="SAM" id="MobiDB-lite"/>
    </source>
</evidence>
<feature type="region of interest" description="Disordered" evidence="1">
    <location>
        <begin position="46"/>
        <end position="70"/>
    </location>
</feature>
<accession>A0ABD1XM57</accession>
<proteinExistence type="predicted"/>
<feature type="compositionally biased region" description="Polar residues" evidence="1">
    <location>
        <begin position="58"/>
        <end position="67"/>
    </location>
</feature>
<organism evidence="2 3">
    <name type="scientific">Riccia fluitans</name>
    <dbReference type="NCBI Taxonomy" id="41844"/>
    <lineage>
        <taxon>Eukaryota</taxon>
        <taxon>Viridiplantae</taxon>
        <taxon>Streptophyta</taxon>
        <taxon>Embryophyta</taxon>
        <taxon>Marchantiophyta</taxon>
        <taxon>Marchantiopsida</taxon>
        <taxon>Marchantiidae</taxon>
        <taxon>Marchantiales</taxon>
        <taxon>Ricciaceae</taxon>
        <taxon>Riccia</taxon>
    </lineage>
</organism>
<dbReference type="AlphaFoldDB" id="A0ABD1XM57"/>
<dbReference type="Proteomes" id="UP001605036">
    <property type="component" value="Unassembled WGS sequence"/>
</dbReference>
<reference evidence="2 3" key="1">
    <citation type="submission" date="2024-09" db="EMBL/GenBank/DDBJ databases">
        <title>Chromosome-scale assembly of Riccia fluitans.</title>
        <authorList>
            <person name="Paukszto L."/>
            <person name="Sawicki J."/>
            <person name="Karawczyk K."/>
            <person name="Piernik-Szablinska J."/>
            <person name="Szczecinska M."/>
            <person name="Mazdziarz M."/>
        </authorList>
    </citation>
    <scope>NUCLEOTIDE SEQUENCE [LARGE SCALE GENOMIC DNA]</scope>
    <source>
        <strain evidence="2">Rf_01</strain>
        <tissue evidence="2">Aerial parts of the thallus</tissue>
    </source>
</reference>
<keyword evidence="3" id="KW-1185">Reference proteome</keyword>
<protein>
    <submittedName>
        <fullName evidence="2">Uncharacterized protein</fullName>
    </submittedName>
</protein>